<gene>
    <name evidence="1" type="ORF">LYPA_23C021465</name>
</gene>
<dbReference type="EMBL" id="CAAGRJ010029230">
    <property type="protein sequence ID" value="VFV40624.1"/>
    <property type="molecule type" value="Genomic_DNA"/>
</dbReference>
<protein>
    <submittedName>
        <fullName evidence="1">Uncharacterized protein</fullName>
    </submittedName>
</protein>
<sequence>MGNSTLGEKVFPSSIATTSATKTCKKGSSRWQKDDLDGINIHDYLEEAPDGIRGLEG</sequence>
<evidence type="ECO:0000313" key="2">
    <source>
        <dbReference type="Proteomes" id="UP000386466"/>
    </source>
</evidence>
<dbReference type="AlphaFoldDB" id="A0A485P8L5"/>
<reference evidence="1 2" key="1">
    <citation type="submission" date="2019-01" db="EMBL/GenBank/DDBJ databases">
        <authorList>
            <person name="Alioto T."/>
            <person name="Alioto T."/>
        </authorList>
    </citation>
    <scope>NUCLEOTIDE SEQUENCE [LARGE SCALE GENOMIC DNA]</scope>
</reference>
<organism evidence="1 2">
    <name type="scientific">Lynx pardinus</name>
    <name type="common">Iberian lynx</name>
    <name type="synonym">Felis pardina</name>
    <dbReference type="NCBI Taxonomy" id="191816"/>
    <lineage>
        <taxon>Eukaryota</taxon>
        <taxon>Metazoa</taxon>
        <taxon>Chordata</taxon>
        <taxon>Craniata</taxon>
        <taxon>Vertebrata</taxon>
        <taxon>Euteleostomi</taxon>
        <taxon>Mammalia</taxon>
        <taxon>Eutheria</taxon>
        <taxon>Laurasiatheria</taxon>
        <taxon>Carnivora</taxon>
        <taxon>Feliformia</taxon>
        <taxon>Felidae</taxon>
        <taxon>Felinae</taxon>
        <taxon>Lynx</taxon>
    </lineage>
</organism>
<name>A0A485P8L5_LYNPA</name>
<dbReference type="Proteomes" id="UP000386466">
    <property type="component" value="Unassembled WGS sequence"/>
</dbReference>
<evidence type="ECO:0000313" key="1">
    <source>
        <dbReference type="EMBL" id="VFV40624.1"/>
    </source>
</evidence>
<proteinExistence type="predicted"/>
<keyword evidence="2" id="KW-1185">Reference proteome</keyword>
<accession>A0A485P8L5</accession>